<protein>
    <submittedName>
        <fullName evidence="2">Putative AAA-ATPase</fullName>
    </submittedName>
</protein>
<name>A0A6N2T9S1_BLAHA</name>
<feature type="domain" description="AAA-ATPase-like" evidence="1">
    <location>
        <begin position="8"/>
        <end position="231"/>
    </location>
</feature>
<dbReference type="EMBL" id="CACRSY010000009">
    <property type="protein sequence ID" value="VYT01583.1"/>
    <property type="molecule type" value="Genomic_DNA"/>
</dbReference>
<dbReference type="AlphaFoldDB" id="A0A6N2T9S1"/>
<accession>A0A6N2T9S1</accession>
<dbReference type="PANTHER" id="PTHR34825">
    <property type="entry name" value="CONSERVED PROTEIN, WITH A WEAK D-GALACTARATE DEHYDRATASE/ALTRONATE HYDROLASE DOMAIN"/>
    <property type="match status" value="1"/>
</dbReference>
<dbReference type="Pfam" id="PF08011">
    <property type="entry name" value="PDDEXK_9"/>
    <property type="match status" value="1"/>
</dbReference>
<dbReference type="InterPro" id="IPR027417">
    <property type="entry name" value="P-loop_NTPase"/>
</dbReference>
<proteinExistence type="predicted"/>
<gene>
    <name evidence="2" type="ORF">BHLFYP23_02471</name>
</gene>
<dbReference type="InterPro" id="IPR012547">
    <property type="entry name" value="PDDEXK_9"/>
</dbReference>
<evidence type="ECO:0000313" key="2">
    <source>
        <dbReference type="EMBL" id="VYT01583.1"/>
    </source>
</evidence>
<sequence>MSGLLKLPIGIENFEKIRSEGFYYADKTKLIEQLLGQWGEVNLFTRPRRFGKSLSMSMLRCFFEIGTNQTLFDGLYIAKNKELCEQYMGKFPVISISLKSVNAENFDKAKAQLVKIINREARRLRSFLRIEYLEKEYQEIFSELLNRKMEEDTLTNSLQEFTELLETYYGEKVIVLIDEYDVPLAKANENGYYDRMVLLIRNMLENVLKTNDSLKFAVLTGCLRIAKESIFTGLNNFKVYSITDVDFDEYFGFTDEEVREILHYYNQDTHYEIVKQWYDGYRFGDLDVYCPWDVINYCSSHLNNPTLPPENYWINTSGNDVLNHFINNVGNEKSVTRLELEQLVNGGTVQKEIKQNLTYKELYSSMENLWSALFMTGYLTQRGKADGNRYNLAIPNREIRNIITEHILILFKENVEKDGNMLNDFCNALLYGEAEKVEKIFTEYMRKTVSVRDTFVQKPTKENFYHGILLGILGFKEGWSVVSNRESGDGFSDIQIFIDDADVGIVLEVKYAEIGQEEKECRKALKQIVDKRYTEALHQYGVHKILKYGIACNVKNCRVMMEVSV</sequence>
<organism evidence="2">
    <name type="scientific">Blautia hansenii</name>
    <name type="common">Ruminococcus hansenii</name>
    <dbReference type="NCBI Taxonomy" id="1322"/>
    <lineage>
        <taxon>Bacteria</taxon>
        <taxon>Bacillati</taxon>
        <taxon>Bacillota</taxon>
        <taxon>Clostridia</taxon>
        <taxon>Lachnospirales</taxon>
        <taxon>Lachnospiraceae</taxon>
        <taxon>Blautia</taxon>
    </lineage>
</organism>
<dbReference type="Pfam" id="PF09820">
    <property type="entry name" value="AAA-ATPase_like"/>
    <property type="match status" value="1"/>
</dbReference>
<dbReference type="PANTHER" id="PTHR34825:SF1">
    <property type="entry name" value="AAA-ATPASE-LIKE DOMAIN-CONTAINING PROTEIN"/>
    <property type="match status" value="1"/>
</dbReference>
<evidence type="ECO:0000259" key="1">
    <source>
        <dbReference type="Pfam" id="PF09820"/>
    </source>
</evidence>
<dbReference type="InterPro" id="IPR018631">
    <property type="entry name" value="AAA-ATPase-like_dom"/>
</dbReference>
<dbReference type="RefSeq" id="WP_004221215.1">
    <property type="nucleotide sequence ID" value="NZ_CACRSY010000009.1"/>
</dbReference>
<dbReference type="SUPFAM" id="SSF52540">
    <property type="entry name" value="P-loop containing nucleoside triphosphate hydrolases"/>
    <property type="match status" value="1"/>
</dbReference>
<reference evidence="2" key="1">
    <citation type="submission" date="2019-11" db="EMBL/GenBank/DDBJ databases">
        <authorList>
            <person name="Feng L."/>
        </authorList>
    </citation>
    <scope>NUCLEOTIDE SEQUENCE</scope>
    <source>
        <strain evidence="2">BhanseniiLFYP23</strain>
    </source>
</reference>